<accession>A0A1I2DFA6</accession>
<dbReference type="AlphaFoldDB" id="A0A1I2DFA6"/>
<dbReference type="STRING" id="930128.SAMN05192532_10430"/>
<evidence type="ECO:0000313" key="4">
    <source>
        <dbReference type="Proteomes" id="UP000199516"/>
    </source>
</evidence>
<dbReference type="EMBL" id="FONT01000004">
    <property type="protein sequence ID" value="SFE79051.1"/>
    <property type="molecule type" value="Genomic_DNA"/>
</dbReference>
<evidence type="ECO:0000256" key="1">
    <source>
        <dbReference type="SAM" id="MobiDB-lite"/>
    </source>
</evidence>
<keyword evidence="2" id="KW-0812">Transmembrane</keyword>
<reference evidence="3 4" key="1">
    <citation type="submission" date="2016-10" db="EMBL/GenBank/DDBJ databases">
        <authorList>
            <person name="de Groot N.N."/>
        </authorList>
    </citation>
    <scope>NUCLEOTIDE SEQUENCE [LARGE SCALE GENOMIC DNA]</scope>
    <source>
        <strain evidence="3 4">DSM 23995</strain>
    </source>
</reference>
<name>A0A1I2DFA6_9BACI</name>
<keyword evidence="2" id="KW-1133">Transmembrane helix</keyword>
<protein>
    <recommendedName>
        <fullName evidence="5">Sporulation and spore germination</fullName>
    </recommendedName>
</protein>
<feature type="compositionally biased region" description="Basic and acidic residues" evidence="1">
    <location>
        <begin position="142"/>
        <end position="157"/>
    </location>
</feature>
<sequence length="451" mass="49844">MKRLRGHSEEEIKKTLEQMPPVFDKRTKGEIYQNIMERTGKTRRLKRPPRKLLPTIAGVVAAFMFIILVNAGLVSLQSSSSDFSSSENVKQEVGSEISLEDNVSKRDEGADTEEIVPDSNGQSSHQNQWEPPAAVEEEDKELVEKKETQKDKEEKIVNEPTVEVAQHSELSYAGALTDSDLKDSEQAVTIPLLAGNTSVVVPLTFTVSKDMEWLDAFQALNNEFSGEHIGLGSSALKGMDWAYQENEQVLEVYVDKKVTEKARSDAILRSLASSLSRIGNAKLNIISGTGTEKLEIRSLRENLKGNENKEGYYVYTTKENISFLVSGIAADLPLGESAENNSFFYVLEQMQTIDAKDGISPSIPGAVTVERVEENGDIAKIIFSDESNIPEDEQGQIMIEAILLTAADFNFTHVEFEGGNLQDMKGYNFEEPVKIPVAPNQMTAITIEAGD</sequence>
<feature type="transmembrane region" description="Helical" evidence="2">
    <location>
        <begin position="52"/>
        <end position="76"/>
    </location>
</feature>
<evidence type="ECO:0000313" key="3">
    <source>
        <dbReference type="EMBL" id="SFE79051.1"/>
    </source>
</evidence>
<dbReference type="RefSeq" id="WP_091661079.1">
    <property type="nucleotide sequence ID" value="NZ_FONT01000004.1"/>
</dbReference>
<evidence type="ECO:0008006" key="5">
    <source>
        <dbReference type="Google" id="ProtNLM"/>
    </source>
</evidence>
<keyword evidence="2" id="KW-0472">Membrane</keyword>
<dbReference type="OrthoDB" id="2965336at2"/>
<organism evidence="3 4">
    <name type="scientific">Alteribacillus iranensis</name>
    <dbReference type="NCBI Taxonomy" id="930128"/>
    <lineage>
        <taxon>Bacteria</taxon>
        <taxon>Bacillati</taxon>
        <taxon>Bacillota</taxon>
        <taxon>Bacilli</taxon>
        <taxon>Bacillales</taxon>
        <taxon>Bacillaceae</taxon>
        <taxon>Alteribacillus</taxon>
    </lineage>
</organism>
<evidence type="ECO:0000256" key="2">
    <source>
        <dbReference type="SAM" id="Phobius"/>
    </source>
</evidence>
<proteinExistence type="predicted"/>
<feature type="compositionally biased region" description="Polar residues" evidence="1">
    <location>
        <begin position="119"/>
        <end position="129"/>
    </location>
</feature>
<dbReference type="Proteomes" id="UP000199516">
    <property type="component" value="Unassembled WGS sequence"/>
</dbReference>
<feature type="region of interest" description="Disordered" evidence="1">
    <location>
        <begin position="79"/>
        <end position="163"/>
    </location>
</feature>
<keyword evidence="4" id="KW-1185">Reference proteome</keyword>
<gene>
    <name evidence="3" type="ORF">SAMN05192532_10430</name>
</gene>